<feature type="domain" description="MatP N-terminal" evidence="6">
    <location>
        <begin position="2"/>
        <end position="85"/>
    </location>
</feature>
<dbReference type="Pfam" id="PF06303">
    <property type="entry name" value="MatP"/>
    <property type="match status" value="1"/>
</dbReference>
<dbReference type="InterPro" id="IPR035375">
    <property type="entry name" value="MatP_C"/>
</dbReference>
<comment type="subcellular location">
    <subcellularLocation>
        <location evidence="5">Cytoplasm</location>
    </subcellularLocation>
</comment>
<dbReference type="HAMAP" id="MF_01073">
    <property type="entry name" value="MatP"/>
    <property type="match status" value="1"/>
</dbReference>
<accession>A0A3S3RJT2</accession>
<feature type="domain" description="MatP C-terminal ribbon-helix-helix" evidence="7">
    <location>
        <begin position="88"/>
        <end position="147"/>
    </location>
</feature>
<comment type="subunit">
    <text evidence="5">Homodimer.</text>
</comment>
<dbReference type="NCBIfam" id="NF003471">
    <property type="entry name" value="PRK05097.1"/>
    <property type="match status" value="1"/>
</dbReference>
<dbReference type="AlphaFoldDB" id="A0A3S3RJT2"/>
<evidence type="ECO:0000259" key="6">
    <source>
        <dbReference type="Pfam" id="PF06303"/>
    </source>
</evidence>
<evidence type="ECO:0000256" key="3">
    <source>
        <dbReference type="ARBA" id="ARBA00023125"/>
    </source>
</evidence>
<dbReference type="InterPro" id="IPR013321">
    <property type="entry name" value="Arc_rbn_hlx_hlx"/>
</dbReference>
<keyword evidence="4 5" id="KW-0131">Cell cycle</keyword>
<keyword evidence="9" id="KW-1185">Reference proteome</keyword>
<dbReference type="GO" id="GO:0006355">
    <property type="term" value="P:regulation of DNA-templated transcription"/>
    <property type="evidence" value="ECO:0007669"/>
    <property type="project" value="InterPro"/>
</dbReference>
<dbReference type="Pfam" id="PF17414">
    <property type="entry name" value="MatP_C"/>
    <property type="match status" value="1"/>
</dbReference>
<dbReference type="InterPro" id="IPR038339">
    <property type="entry name" value="MatP_N_sf"/>
</dbReference>
<comment type="function">
    <text evidence="5">Required for spatial organization of the terminus region of the chromosome (Ter macrodomain) during the cell cycle. Prevents early segregation of duplicated Ter macrodomains during cell division. Binds specifically to matS, which is a 13 bp signature motif repeated within the Ter macrodomain.</text>
</comment>
<dbReference type="GO" id="GO:0005737">
    <property type="term" value="C:cytoplasm"/>
    <property type="evidence" value="ECO:0007669"/>
    <property type="project" value="UniProtKB-SubCell"/>
</dbReference>
<comment type="similarity">
    <text evidence="5">Belongs to the MatP family.</text>
</comment>
<dbReference type="InterPro" id="IPR009390">
    <property type="entry name" value="MatP"/>
</dbReference>
<keyword evidence="2 5" id="KW-0132">Cell division</keyword>
<protein>
    <recommendedName>
        <fullName evidence="5">Macrodomain Ter protein</fullName>
    </recommendedName>
</protein>
<keyword evidence="1 5" id="KW-0963">Cytoplasm</keyword>
<organism evidence="8 9">
    <name type="scientific">Photobacterium chitinilyticum</name>
    <dbReference type="NCBI Taxonomy" id="2485123"/>
    <lineage>
        <taxon>Bacteria</taxon>
        <taxon>Pseudomonadati</taxon>
        <taxon>Pseudomonadota</taxon>
        <taxon>Gammaproteobacteria</taxon>
        <taxon>Vibrionales</taxon>
        <taxon>Vibrionaceae</taxon>
        <taxon>Photobacterium</taxon>
    </lineage>
</organism>
<dbReference type="Proteomes" id="UP000287563">
    <property type="component" value="Unassembled WGS sequence"/>
</dbReference>
<dbReference type="OrthoDB" id="5814691at2"/>
<name>A0A3S3RJT2_9GAMM</name>
<evidence type="ECO:0000256" key="4">
    <source>
        <dbReference type="ARBA" id="ARBA00023306"/>
    </source>
</evidence>
<proteinExistence type="inferred from homology"/>
<reference evidence="8 9" key="1">
    <citation type="submission" date="2018-11" db="EMBL/GenBank/DDBJ databases">
        <title>Photobacterium sp. BEI247 sp. nov., a marine bacterium isolated from Yongle Blue Hole in the South China Sea.</title>
        <authorList>
            <person name="Wang X."/>
        </authorList>
    </citation>
    <scope>NUCLEOTIDE SEQUENCE [LARGE SCALE GENOMIC DNA]</scope>
    <source>
        <strain evidence="9">BEI247</strain>
    </source>
</reference>
<evidence type="ECO:0000313" key="8">
    <source>
        <dbReference type="EMBL" id="RWX57272.1"/>
    </source>
</evidence>
<comment type="caution">
    <text evidence="8">The sequence shown here is derived from an EMBL/GenBank/DDBJ whole genome shotgun (WGS) entry which is preliminary data.</text>
</comment>
<dbReference type="InterPro" id="IPR035087">
    <property type="entry name" value="MatP_N"/>
</dbReference>
<gene>
    <name evidence="5 8" type="primary">matP</name>
    <name evidence="8" type="ORF">EDI28_04360</name>
</gene>
<evidence type="ECO:0000259" key="7">
    <source>
        <dbReference type="Pfam" id="PF17414"/>
    </source>
</evidence>
<dbReference type="Gene3D" id="1.10.1220.10">
    <property type="entry name" value="Met repressor-like"/>
    <property type="match status" value="1"/>
</dbReference>
<dbReference type="EMBL" id="RJLM01000001">
    <property type="protein sequence ID" value="RWX57272.1"/>
    <property type="molecule type" value="Genomic_DNA"/>
</dbReference>
<evidence type="ECO:0000313" key="9">
    <source>
        <dbReference type="Proteomes" id="UP000287563"/>
    </source>
</evidence>
<dbReference type="GO" id="GO:0043565">
    <property type="term" value="F:sequence-specific DNA binding"/>
    <property type="evidence" value="ECO:0007669"/>
    <property type="project" value="UniProtKB-UniRule"/>
</dbReference>
<sequence length="152" mass="17916">MKYQQLENLEAGWKWMYLVKKWKEGDAITCYIDTSEAEAAVQDLLAIEHEPTRVIKWIGKHMSPELDKKLKQAIRAKRKRHFNAEQVHTRKKSIDLDFRVWEKLAEKSKELDCTLSDTIEYLLSESNKTEMASKKVLDIKNDLHELLDIDLD</sequence>
<evidence type="ECO:0000256" key="2">
    <source>
        <dbReference type="ARBA" id="ARBA00022618"/>
    </source>
</evidence>
<dbReference type="GO" id="GO:0051301">
    <property type="term" value="P:cell division"/>
    <property type="evidence" value="ECO:0007669"/>
    <property type="project" value="UniProtKB-UniRule"/>
</dbReference>
<dbReference type="RefSeq" id="WP_128782581.1">
    <property type="nucleotide sequence ID" value="NZ_JAKJSG010000112.1"/>
</dbReference>
<keyword evidence="3 5" id="KW-0238">DNA-binding</keyword>
<dbReference type="Gene3D" id="1.20.1270.380">
    <property type="entry name" value="MatP, N-terminal domain"/>
    <property type="match status" value="1"/>
</dbReference>
<evidence type="ECO:0000256" key="5">
    <source>
        <dbReference type="HAMAP-Rule" id="MF_01073"/>
    </source>
</evidence>
<evidence type="ECO:0000256" key="1">
    <source>
        <dbReference type="ARBA" id="ARBA00022490"/>
    </source>
</evidence>